<dbReference type="NCBIfam" id="TIGR02532">
    <property type="entry name" value="IV_pilin_GFxxxE"/>
    <property type="match status" value="1"/>
</dbReference>
<comment type="caution">
    <text evidence="2">The sequence shown here is derived from an EMBL/GenBank/DDBJ whole genome shotgun (WGS) entry which is preliminary data.</text>
</comment>
<evidence type="ECO:0000313" key="2">
    <source>
        <dbReference type="EMBL" id="MDT8901888.1"/>
    </source>
</evidence>
<keyword evidence="1" id="KW-0812">Transmembrane</keyword>
<sequence length="162" mass="17046">MDNKRERGFTLIELVIGIAIMALVGAAVFGVLSSSLRAYQYGSSDEHSFNQVRSTLSAIATELRYDAEVNAPAAGATDEKISYTKNGEAHSIELGTALEAGNVVIVTPGDRILYGNGLIQAATFIRDAAEPRRITVTVTAAQITGGVTAAITLTMVVWTGSI</sequence>
<keyword evidence="1" id="KW-1133">Transmembrane helix</keyword>
<keyword evidence="3" id="KW-1185">Reference proteome</keyword>
<name>A0ABU3NYM1_9FIRM</name>
<accession>A0ABU3NYM1</accession>
<dbReference type="Proteomes" id="UP001254848">
    <property type="component" value="Unassembled WGS sequence"/>
</dbReference>
<dbReference type="InterPro" id="IPR012902">
    <property type="entry name" value="N_methyl_site"/>
</dbReference>
<dbReference type="RefSeq" id="WP_413780386.1">
    <property type="nucleotide sequence ID" value="NZ_JAUOZS010000001.1"/>
</dbReference>
<dbReference type="Pfam" id="PF07963">
    <property type="entry name" value="N_methyl"/>
    <property type="match status" value="1"/>
</dbReference>
<evidence type="ECO:0000256" key="1">
    <source>
        <dbReference type="SAM" id="Phobius"/>
    </source>
</evidence>
<reference evidence="2 3" key="1">
    <citation type="submission" date="2023-07" db="EMBL/GenBank/DDBJ databases">
        <title>The novel representative of Negativicutes class, Anaeroselena agilis gen. nov. sp. nov.</title>
        <authorList>
            <person name="Prokofeva M.I."/>
            <person name="Elcheninov A.G."/>
            <person name="Klyukina A."/>
            <person name="Kublanov I.V."/>
            <person name="Frolov E.N."/>
            <person name="Podosokorskaya O.A."/>
        </authorList>
    </citation>
    <scope>NUCLEOTIDE SEQUENCE [LARGE SCALE GENOMIC DNA]</scope>
    <source>
        <strain evidence="2 3">4137-cl</strain>
    </source>
</reference>
<feature type="transmembrane region" description="Helical" evidence="1">
    <location>
        <begin position="12"/>
        <end position="32"/>
    </location>
</feature>
<dbReference type="EMBL" id="JAUOZS010000001">
    <property type="protein sequence ID" value="MDT8901888.1"/>
    <property type="molecule type" value="Genomic_DNA"/>
</dbReference>
<protein>
    <submittedName>
        <fullName evidence="2">Prepilin-type N-terminal cleavage/methylation domain-containing protein</fullName>
    </submittedName>
</protein>
<organism evidence="2 3">
    <name type="scientific">Anaeroselena agilis</name>
    <dbReference type="NCBI Taxonomy" id="3063788"/>
    <lineage>
        <taxon>Bacteria</taxon>
        <taxon>Bacillati</taxon>
        <taxon>Bacillota</taxon>
        <taxon>Negativicutes</taxon>
        <taxon>Acetonemataceae</taxon>
        <taxon>Anaeroselena</taxon>
    </lineage>
</organism>
<proteinExistence type="predicted"/>
<dbReference type="PROSITE" id="PS00409">
    <property type="entry name" value="PROKAR_NTER_METHYL"/>
    <property type="match status" value="1"/>
</dbReference>
<gene>
    <name evidence="2" type="ORF">Q4T40_11580</name>
</gene>
<evidence type="ECO:0000313" key="3">
    <source>
        <dbReference type="Proteomes" id="UP001254848"/>
    </source>
</evidence>
<keyword evidence="1" id="KW-0472">Membrane</keyword>